<dbReference type="EMBL" id="ML979132">
    <property type="protein sequence ID" value="KAF1920611.1"/>
    <property type="molecule type" value="Genomic_DNA"/>
</dbReference>
<feature type="compositionally biased region" description="Pro residues" evidence="1">
    <location>
        <begin position="327"/>
        <end position="339"/>
    </location>
</feature>
<feature type="compositionally biased region" description="Basic and acidic residues" evidence="1">
    <location>
        <begin position="163"/>
        <end position="175"/>
    </location>
</feature>
<evidence type="ECO:0000313" key="2">
    <source>
        <dbReference type="EMBL" id="KAF1920611.1"/>
    </source>
</evidence>
<feature type="region of interest" description="Disordered" evidence="1">
    <location>
        <begin position="1"/>
        <end position="114"/>
    </location>
</feature>
<feature type="compositionally biased region" description="Polar residues" evidence="1">
    <location>
        <begin position="495"/>
        <end position="515"/>
    </location>
</feature>
<organism evidence="2 3">
    <name type="scientific">Ampelomyces quisqualis</name>
    <name type="common">Powdery mildew agent</name>
    <dbReference type="NCBI Taxonomy" id="50730"/>
    <lineage>
        <taxon>Eukaryota</taxon>
        <taxon>Fungi</taxon>
        <taxon>Dikarya</taxon>
        <taxon>Ascomycota</taxon>
        <taxon>Pezizomycotina</taxon>
        <taxon>Dothideomycetes</taxon>
        <taxon>Pleosporomycetidae</taxon>
        <taxon>Pleosporales</taxon>
        <taxon>Pleosporineae</taxon>
        <taxon>Phaeosphaeriaceae</taxon>
        <taxon>Ampelomyces</taxon>
    </lineage>
</organism>
<evidence type="ECO:0000313" key="3">
    <source>
        <dbReference type="Proteomes" id="UP000800096"/>
    </source>
</evidence>
<feature type="compositionally biased region" description="Polar residues" evidence="1">
    <location>
        <begin position="244"/>
        <end position="254"/>
    </location>
</feature>
<reference evidence="2" key="1">
    <citation type="journal article" date="2020" name="Stud. Mycol.">
        <title>101 Dothideomycetes genomes: a test case for predicting lifestyles and emergence of pathogens.</title>
        <authorList>
            <person name="Haridas S."/>
            <person name="Albert R."/>
            <person name="Binder M."/>
            <person name="Bloem J."/>
            <person name="Labutti K."/>
            <person name="Salamov A."/>
            <person name="Andreopoulos B."/>
            <person name="Baker S."/>
            <person name="Barry K."/>
            <person name="Bills G."/>
            <person name="Bluhm B."/>
            <person name="Cannon C."/>
            <person name="Castanera R."/>
            <person name="Culley D."/>
            <person name="Daum C."/>
            <person name="Ezra D."/>
            <person name="Gonzalez J."/>
            <person name="Henrissat B."/>
            <person name="Kuo A."/>
            <person name="Liang C."/>
            <person name="Lipzen A."/>
            <person name="Lutzoni F."/>
            <person name="Magnuson J."/>
            <person name="Mondo S."/>
            <person name="Nolan M."/>
            <person name="Ohm R."/>
            <person name="Pangilinan J."/>
            <person name="Park H.-J."/>
            <person name="Ramirez L."/>
            <person name="Alfaro M."/>
            <person name="Sun H."/>
            <person name="Tritt A."/>
            <person name="Yoshinaga Y."/>
            <person name="Zwiers L.-H."/>
            <person name="Turgeon B."/>
            <person name="Goodwin S."/>
            <person name="Spatafora J."/>
            <person name="Crous P."/>
            <person name="Grigoriev I."/>
        </authorList>
    </citation>
    <scope>NUCLEOTIDE SEQUENCE</scope>
    <source>
        <strain evidence="2">HMLAC05119</strain>
    </source>
</reference>
<feature type="compositionally biased region" description="Basic and acidic residues" evidence="1">
    <location>
        <begin position="548"/>
        <end position="565"/>
    </location>
</feature>
<gene>
    <name evidence="2" type="ORF">BDU57DRAFT_20166</name>
</gene>
<evidence type="ECO:0000256" key="1">
    <source>
        <dbReference type="SAM" id="MobiDB-lite"/>
    </source>
</evidence>
<feature type="compositionally biased region" description="Polar residues" evidence="1">
    <location>
        <begin position="207"/>
        <end position="225"/>
    </location>
</feature>
<name>A0A6A5QXT9_AMPQU</name>
<proteinExistence type="predicted"/>
<feature type="compositionally biased region" description="Polar residues" evidence="1">
    <location>
        <begin position="1"/>
        <end position="32"/>
    </location>
</feature>
<dbReference type="AlphaFoldDB" id="A0A6A5QXT9"/>
<feature type="compositionally biased region" description="Polar residues" evidence="1">
    <location>
        <begin position="602"/>
        <end position="620"/>
    </location>
</feature>
<feature type="region of interest" description="Disordered" evidence="1">
    <location>
        <begin position="132"/>
        <end position="622"/>
    </location>
</feature>
<feature type="compositionally biased region" description="Basic residues" evidence="1">
    <location>
        <begin position="275"/>
        <end position="290"/>
    </location>
</feature>
<feature type="compositionally biased region" description="Polar residues" evidence="1">
    <location>
        <begin position="533"/>
        <end position="547"/>
    </location>
</feature>
<protein>
    <submittedName>
        <fullName evidence="2">Uncharacterized protein</fullName>
    </submittedName>
</protein>
<feature type="compositionally biased region" description="Low complexity" evidence="1">
    <location>
        <begin position="387"/>
        <end position="430"/>
    </location>
</feature>
<accession>A0A6A5QXT9</accession>
<keyword evidence="3" id="KW-1185">Reference proteome</keyword>
<feature type="compositionally biased region" description="Polar residues" evidence="1">
    <location>
        <begin position="77"/>
        <end position="97"/>
    </location>
</feature>
<feature type="compositionally biased region" description="Polar residues" evidence="1">
    <location>
        <begin position="456"/>
        <end position="480"/>
    </location>
</feature>
<feature type="compositionally biased region" description="Polar residues" evidence="1">
    <location>
        <begin position="293"/>
        <end position="302"/>
    </location>
</feature>
<dbReference type="OrthoDB" id="428854at2759"/>
<dbReference type="Proteomes" id="UP000800096">
    <property type="component" value="Unassembled WGS sequence"/>
</dbReference>
<sequence length="642" mass="69013">MSSGNPFRTSLSHNPAASSHVPQTSFVTSDSSVPRVPEDARSGLEDALPPRTKKHVRIESNTTFIPPHPDTSDADDSPQSPLAQRASQSEHVNTSFPAQAASRPTADVFAGRANAQAAARGYDMATPDIWAARTRGHHAPQSAAPSAGVPANPFSRTLATIEPQERDTGEARTAAERPGLGNNRASLNVESFKTLLLTGKPGPYPPSHSTLTAAQSNVPSGAQFESSSSTDTSSISRQSLFEPPQQTHLESPRTSFEMPEEEEDESMSLVSEVKKGKKKPPPAPKHRHGKLVTSRQPQTVSFDSFAAWEPAPSPITQSKDNSDANKPLPPTPVVSPPALPISAQDSSQPRAPPAQQYPSESLAATELPKPQKKTPPPVPLARRQSQLRGSTSRNRSRSNSNLTMNSQHSADVSLSSSAPSNTDPPLSVAKSPPPPPRSRHGARLTDISISSTISSGTELPQRSASVRTANSMQDAITSRRSTLDPGPPSPADEVGSTSSISLSRNAQRAVSNESSGGAMPPPPPPPRRRNRSSLDQQRPNMSSFSPTESRRTSVENRRTSIENNRRTSIACESSLRRNYAPVEEKRGSEYAPYPPNKESENKLGSASAALTDTGSESNNILDDMDKFQREIEELRQRYQQTE</sequence>
<feature type="compositionally biased region" description="Low complexity" evidence="1">
    <location>
        <begin position="226"/>
        <end position="239"/>
    </location>
</feature>